<evidence type="ECO:0000256" key="2">
    <source>
        <dbReference type="ARBA" id="ARBA00007413"/>
    </source>
</evidence>
<dbReference type="Pfam" id="PF09088">
    <property type="entry name" value="MIF4G_like"/>
    <property type="match status" value="1"/>
</dbReference>
<feature type="domain" description="MIF4G" evidence="6">
    <location>
        <begin position="61"/>
        <end position="289"/>
    </location>
</feature>
<keyword evidence="8" id="KW-1185">Reference proteome</keyword>
<evidence type="ECO:0000259" key="6">
    <source>
        <dbReference type="SMART" id="SM00543"/>
    </source>
</evidence>
<dbReference type="EMBL" id="OX365940">
    <property type="protein sequence ID" value="CAI4049759.1"/>
    <property type="molecule type" value="Genomic_DNA"/>
</dbReference>
<evidence type="ECO:0000256" key="5">
    <source>
        <dbReference type="ARBA" id="ARBA00023242"/>
    </source>
</evidence>
<dbReference type="SMART" id="SM00543">
    <property type="entry name" value="MIF4G"/>
    <property type="match status" value="1"/>
</dbReference>
<sequence>MFNRKRRGEANLSYSFKLLTYPTLISLHMILPLDFDEDENYRDFRPRMPKRQRIPPVVQLCKEMMPDIRTIGESVKAFEDDIKFLSEAIMNEYGHEDYFNDALLSTFNAVVVEQPQKQAAVALLTMVVNSKNNVAGKSIINYFFEQLQKWCKETFNEEFNNTSNETGPWNKIKLILRFLSILSPMFLVDELINIYKKLFELSIELNNLDPNNRTPASEAIYTNTLLNIPYLFFFNRNNEDLRAKVEELLLYVEQNYQIKTTDINLLREYNDESPYEMVELVQVALPNVKKALANDMEQLNELFPDWNHLLTPQTGDEGFNDALTLPTVEQLKTSLRLDKGFGSVDSMWRTPRYAFHVYLPNSAGNFETVVSTNTYAGQLFNDIIIDLVESLEFNRKEVARQVITLDLFFKAGIFTEPGESIAQLIATYEENPLAPTFKIEDLAIETILGLIFKLPSVSQPFAYFYTLLVDICQNSPKAIAPVFGRAFRFFYNHLDSLDFELKLRYLDWFSIQMSNFNFSWKWNEWEEDSIKFGKYFYNPKVNFAKNLIQKELRLTSNFSEVEDSLPQEFKKYLDTSYIPRDQLVNYYQSLFNGYTVEKESIRKNDLYFRQEGVPMENTVRKILDYTHKANDSREITELESILEELKNEHGSIISDFNKFVIILLVQAVADSGSRSLSHANKYINDLREDLKTIFDKIELDAETKEYIIIEAVLTFWNSNPQTGFLVADAFKYAGLITSKTIFTFIFNETDLKNNGLVEATAIEAVFRNLSQQISEENESGNNFEFVFERLCIIVNNTIDLLDATNDDDIETPNVNNVMDIDDIEDDKLDLKWKYVTAIGFVKSILRRYSYEYRELADRFISGIDNAIPHEPTKKAILNWIQETKEI</sequence>
<reference evidence="7" key="1">
    <citation type="submission" date="2022-10" db="EMBL/GenBank/DDBJ databases">
        <authorList>
            <person name="Byrne P K."/>
        </authorList>
    </citation>
    <scope>NUCLEOTIDE SEQUENCE</scope>
    <source>
        <strain evidence="7">ZP964</strain>
    </source>
</reference>
<evidence type="ECO:0000256" key="1">
    <source>
        <dbReference type="ARBA" id="ARBA00004123"/>
    </source>
</evidence>
<comment type="subcellular location">
    <subcellularLocation>
        <location evidence="1">Nucleus</location>
    </subcellularLocation>
</comment>
<dbReference type="InterPro" id="IPR027159">
    <property type="entry name" value="CBP80"/>
</dbReference>
<dbReference type="SUPFAM" id="SSF48371">
    <property type="entry name" value="ARM repeat"/>
    <property type="match status" value="3"/>
</dbReference>
<dbReference type="Proteomes" id="UP001162085">
    <property type="component" value="Chromosome 13"/>
</dbReference>
<dbReference type="InterPro" id="IPR003890">
    <property type="entry name" value="MIF4G-like_typ-3"/>
</dbReference>
<gene>
    <name evidence="7" type="primary">SUVZ13G2590</name>
    <name evidence="7" type="ORF">SUVZ_13G2590</name>
</gene>
<evidence type="ECO:0000256" key="3">
    <source>
        <dbReference type="ARBA" id="ARBA00022664"/>
    </source>
</evidence>
<dbReference type="InterPro" id="IPR015174">
    <property type="entry name" value="MIF4G-like_typ-2"/>
</dbReference>
<dbReference type="Gene3D" id="1.25.40.180">
    <property type="match status" value="3"/>
</dbReference>
<accession>A0ABN8WQ14</accession>
<dbReference type="PANTHER" id="PTHR12412">
    <property type="entry name" value="CAP BINDING PROTEIN"/>
    <property type="match status" value="1"/>
</dbReference>
<organism evidence="7 8">
    <name type="scientific">Saccharomyces uvarum</name>
    <name type="common">Yeast</name>
    <name type="synonym">Saccharomyces bayanus var. uvarum</name>
    <dbReference type="NCBI Taxonomy" id="230603"/>
    <lineage>
        <taxon>Eukaryota</taxon>
        <taxon>Fungi</taxon>
        <taxon>Dikarya</taxon>
        <taxon>Ascomycota</taxon>
        <taxon>Saccharomycotina</taxon>
        <taxon>Saccharomycetes</taxon>
        <taxon>Saccharomycetales</taxon>
        <taxon>Saccharomycetaceae</taxon>
        <taxon>Saccharomyces</taxon>
    </lineage>
</organism>
<dbReference type="InterPro" id="IPR016024">
    <property type="entry name" value="ARM-type_fold"/>
</dbReference>
<dbReference type="InterPro" id="IPR015172">
    <property type="entry name" value="MIF4G-like_typ-1"/>
</dbReference>
<evidence type="ECO:0000313" key="8">
    <source>
        <dbReference type="Proteomes" id="UP001162085"/>
    </source>
</evidence>
<keyword evidence="4" id="KW-0508">mRNA splicing</keyword>
<comment type="similarity">
    <text evidence="2">Belongs to the NCBP1 family.</text>
</comment>
<dbReference type="Pfam" id="PF09090">
    <property type="entry name" value="MIF4G_like_2"/>
    <property type="match status" value="1"/>
</dbReference>
<protein>
    <recommendedName>
        <fullName evidence="6">MIF4G domain-containing protein</fullName>
    </recommendedName>
</protein>
<name>A0ABN8WQ14_SACUV</name>
<dbReference type="PANTHER" id="PTHR12412:SF2">
    <property type="entry name" value="NUCLEAR CAP-BINDING PROTEIN SUBUNIT 1"/>
    <property type="match status" value="1"/>
</dbReference>
<proteinExistence type="inferred from homology"/>
<evidence type="ECO:0000313" key="7">
    <source>
        <dbReference type="EMBL" id="CAI4049759.1"/>
    </source>
</evidence>
<keyword evidence="5" id="KW-0539">Nucleus</keyword>
<evidence type="ECO:0000256" key="4">
    <source>
        <dbReference type="ARBA" id="ARBA00023187"/>
    </source>
</evidence>
<keyword evidence="3" id="KW-0507">mRNA processing</keyword>
<dbReference type="Pfam" id="PF02854">
    <property type="entry name" value="MIF4G"/>
    <property type="match status" value="1"/>
</dbReference>